<name>A0ACB8B5W4_9AGAM</name>
<gene>
    <name evidence="1" type="ORF">BV22DRAFT_748399</name>
</gene>
<dbReference type="EMBL" id="MU266539">
    <property type="protein sequence ID" value="KAH7921171.1"/>
    <property type="molecule type" value="Genomic_DNA"/>
</dbReference>
<sequence length="539" mass="58723">MLTQFIFFFALFLMSNGTVIVPKSQSQSQPSVLGPVTQLNIVNKVISPDGFERSATIPGGMFPGPLIKANKGDDFRINVVNQLTDNSMPLETSVHWHGIDQHGSSWADGASFVTQCPIQPNNSFLHKFNALDQTGTYWYHSHFANQLCDGLRGPLIIYDPNDPLQHLYDVDDENTVITLADWYHIPSPILDEVFQAPVLPNSTLINGLGRYPGGPASPLSVINVQQGKRYRFRVIGLGCEPWFNFTIDGHSMTIIETDGTETVPVEVDSLQVFPAQRYSVIVTANQPVDNYWVRALSNLPASTGATFDGGQSSAILRYKGAPNQDPTTQQTPSILPFNEGALQPLINPGAPGVPEIGKADVNLNFVLGAVNGTFTMNNVSFVDPPTPVLLQILSGARQPFDLLPAGSVYELPPNKVIEISVPANAAAFGGPHPMHLHGHSFDVVRVAGNNTPNFVNPPRRDTVSTGNPGDNVTIRFTTDNNGPWFFHCHIDWHLHEGFAVVMAENPNGIVAQSGNIPDYWFDLCPANTSQTDTNLSTPN</sequence>
<dbReference type="Proteomes" id="UP000790709">
    <property type="component" value="Unassembled WGS sequence"/>
</dbReference>
<keyword evidence="2" id="KW-1185">Reference proteome</keyword>
<proteinExistence type="predicted"/>
<evidence type="ECO:0000313" key="2">
    <source>
        <dbReference type="Proteomes" id="UP000790709"/>
    </source>
</evidence>
<organism evidence="1 2">
    <name type="scientific">Leucogyrophana mollusca</name>
    <dbReference type="NCBI Taxonomy" id="85980"/>
    <lineage>
        <taxon>Eukaryota</taxon>
        <taxon>Fungi</taxon>
        <taxon>Dikarya</taxon>
        <taxon>Basidiomycota</taxon>
        <taxon>Agaricomycotina</taxon>
        <taxon>Agaricomycetes</taxon>
        <taxon>Agaricomycetidae</taxon>
        <taxon>Boletales</taxon>
        <taxon>Boletales incertae sedis</taxon>
        <taxon>Leucogyrophana</taxon>
    </lineage>
</organism>
<comment type="caution">
    <text evidence="1">The sequence shown here is derived from an EMBL/GenBank/DDBJ whole genome shotgun (WGS) entry which is preliminary data.</text>
</comment>
<reference evidence="1" key="1">
    <citation type="journal article" date="2021" name="New Phytol.">
        <title>Evolutionary innovations through gain and loss of genes in the ectomycorrhizal Boletales.</title>
        <authorList>
            <person name="Wu G."/>
            <person name="Miyauchi S."/>
            <person name="Morin E."/>
            <person name="Kuo A."/>
            <person name="Drula E."/>
            <person name="Varga T."/>
            <person name="Kohler A."/>
            <person name="Feng B."/>
            <person name="Cao Y."/>
            <person name="Lipzen A."/>
            <person name="Daum C."/>
            <person name="Hundley H."/>
            <person name="Pangilinan J."/>
            <person name="Johnson J."/>
            <person name="Barry K."/>
            <person name="LaButti K."/>
            <person name="Ng V."/>
            <person name="Ahrendt S."/>
            <person name="Min B."/>
            <person name="Choi I.G."/>
            <person name="Park H."/>
            <person name="Plett J.M."/>
            <person name="Magnuson J."/>
            <person name="Spatafora J.W."/>
            <person name="Nagy L.G."/>
            <person name="Henrissat B."/>
            <person name="Grigoriev I.V."/>
            <person name="Yang Z.L."/>
            <person name="Xu J."/>
            <person name="Martin F.M."/>
        </authorList>
    </citation>
    <scope>NUCLEOTIDE SEQUENCE</scope>
    <source>
        <strain evidence="1">KUC20120723A-06</strain>
    </source>
</reference>
<protein>
    <submittedName>
        <fullName evidence="1">Laccase</fullName>
    </submittedName>
</protein>
<accession>A0ACB8B5W4</accession>
<evidence type="ECO:0000313" key="1">
    <source>
        <dbReference type="EMBL" id="KAH7921171.1"/>
    </source>
</evidence>